<dbReference type="GeneTree" id="ENSGT00940000179763"/>
<feature type="compositionally biased region" description="Polar residues" evidence="1">
    <location>
        <begin position="89"/>
        <end position="98"/>
    </location>
</feature>
<dbReference type="Ensembl" id="ENSTRUT00000051955.2">
    <property type="protein sequence ID" value="ENSTRUP00000050427.1"/>
    <property type="gene ID" value="ENSTRUG00000022740.2"/>
</dbReference>
<dbReference type="STRING" id="31033.ENSTRUP00000050427"/>
<evidence type="ECO:0000256" key="1">
    <source>
        <dbReference type="SAM" id="MobiDB-lite"/>
    </source>
</evidence>
<keyword evidence="3" id="KW-1185">Reference proteome</keyword>
<proteinExistence type="predicted"/>
<feature type="region of interest" description="Disordered" evidence="1">
    <location>
        <begin position="76"/>
        <end position="99"/>
    </location>
</feature>
<reference evidence="2" key="3">
    <citation type="submission" date="2025-09" db="UniProtKB">
        <authorList>
            <consortium name="Ensembl"/>
        </authorList>
    </citation>
    <scope>IDENTIFICATION</scope>
</reference>
<protein>
    <submittedName>
        <fullName evidence="2">Uncharacterized protein</fullName>
    </submittedName>
</protein>
<name>A0A3B5K4S1_TAKRU</name>
<feature type="compositionally biased region" description="Low complexity" evidence="1">
    <location>
        <begin position="29"/>
        <end position="40"/>
    </location>
</feature>
<dbReference type="Proteomes" id="UP000005226">
    <property type="component" value="Chromosome 19"/>
</dbReference>
<feature type="region of interest" description="Disordered" evidence="1">
    <location>
        <begin position="24"/>
        <end position="59"/>
    </location>
</feature>
<reference evidence="2 3" key="1">
    <citation type="journal article" date="2011" name="Genome Biol. Evol.">
        <title>Integration of the genetic map and genome assembly of fugu facilitates insights into distinct features of genome evolution in teleosts and mammals.</title>
        <authorList>
            <person name="Kai W."/>
            <person name="Kikuchi K."/>
            <person name="Tohari S."/>
            <person name="Chew A.K."/>
            <person name="Tay A."/>
            <person name="Fujiwara A."/>
            <person name="Hosoya S."/>
            <person name="Suetake H."/>
            <person name="Naruse K."/>
            <person name="Brenner S."/>
            <person name="Suzuki Y."/>
            <person name="Venkatesh B."/>
        </authorList>
    </citation>
    <scope>NUCLEOTIDE SEQUENCE [LARGE SCALE GENOMIC DNA]</scope>
</reference>
<evidence type="ECO:0000313" key="2">
    <source>
        <dbReference type="Ensembl" id="ENSTRUP00000050427.1"/>
    </source>
</evidence>
<reference evidence="2" key="2">
    <citation type="submission" date="2025-08" db="UniProtKB">
        <authorList>
            <consortium name="Ensembl"/>
        </authorList>
    </citation>
    <scope>IDENTIFICATION</scope>
</reference>
<dbReference type="AlphaFoldDB" id="A0A3B5K4S1"/>
<dbReference type="InParanoid" id="A0A3B5K4S1"/>
<feature type="compositionally biased region" description="Polar residues" evidence="1">
    <location>
        <begin position="41"/>
        <end position="59"/>
    </location>
</feature>
<sequence length="225" mass="24289">LGRTPHKLKPSKLLSPLVQQFKNVKTRSSDSSRSSVRARSCTTHLPSTTSGPVQTQQPCSLKGSLSSDNIYAGLQGDVTGAFGQPTQPPGSATPSSHQPVMGLAQAQANNSNNKTGVLPEDLHRLMEDWAQEILIVTQRPRSNSLSISRQELWDQVVPQTHRRLTGDSEVCPPSAVTAAAFRALSSPLSVTQGHRFLPSLPVQHLAFPTQDAASYQPGNRKTRTL</sequence>
<accession>A0A3B5K4S1</accession>
<evidence type="ECO:0000313" key="3">
    <source>
        <dbReference type="Proteomes" id="UP000005226"/>
    </source>
</evidence>
<organism evidence="2 3">
    <name type="scientific">Takifugu rubripes</name>
    <name type="common">Japanese pufferfish</name>
    <name type="synonym">Fugu rubripes</name>
    <dbReference type="NCBI Taxonomy" id="31033"/>
    <lineage>
        <taxon>Eukaryota</taxon>
        <taxon>Metazoa</taxon>
        <taxon>Chordata</taxon>
        <taxon>Craniata</taxon>
        <taxon>Vertebrata</taxon>
        <taxon>Euteleostomi</taxon>
        <taxon>Actinopterygii</taxon>
        <taxon>Neopterygii</taxon>
        <taxon>Teleostei</taxon>
        <taxon>Neoteleostei</taxon>
        <taxon>Acanthomorphata</taxon>
        <taxon>Eupercaria</taxon>
        <taxon>Tetraodontiformes</taxon>
        <taxon>Tetradontoidea</taxon>
        <taxon>Tetraodontidae</taxon>
        <taxon>Takifugu</taxon>
    </lineage>
</organism>